<dbReference type="EMBL" id="GBXM01056097">
    <property type="protein sequence ID" value="JAH52480.1"/>
    <property type="molecule type" value="Transcribed_RNA"/>
</dbReference>
<protein>
    <submittedName>
        <fullName evidence="1">Uncharacterized protein</fullName>
    </submittedName>
</protein>
<reference evidence="1" key="1">
    <citation type="submission" date="2014-11" db="EMBL/GenBank/DDBJ databases">
        <authorList>
            <person name="Amaro Gonzalez C."/>
        </authorList>
    </citation>
    <scope>NUCLEOTIDE SEQUENCE</scope>
</reference>
<sequence>MDLLTFGQNNYIYKHVYNLD</sequence>
<organism evidence="1">
    <name type="scientific">Anguilla anguilla</name>
    <name type="common">European freshwater eel</name>
    <name type="synonym">Muraena anguilla</name>
    <dbReference type="NCBI Taxonomy" id="7936"/>
    <lineage>
        <taxon>Eukaryota</taxon>
        <taxon>Metazoa</taxon>
        <taxon>Chordata</taxon>
        <taxon>Craniata</taxon>
        <taxon>Vertebrata</taxon>
        <taxon>Euteleostomi</taxon>
        <taxon>Actinopterygii</taxon>
        <taxon>Neopterygii</taxon>
        <taxon>Teleostei</taxon>
        <taxon>Anguilliformes</taxon>
        <taxon>Anguillidae</taxon>
        <taxon>Anguilla</taxon>
    </lineage>
</organism>
<accession>A0A0E9THU0</accession>
<reference evidence="1" key="2">
    <citation type="journal article" date="2015" name="Fish Shellfish Immunol.">
        <title>Early steps in the European eel (Anguilla anguilla)-Vibrio vulnificus interaction in the gills: Role of the RtxA13 toxin.</title>
        <authorList>
            <person name="Callol A."/>
            <person name="Pajuelo D."/>
            <person name="Ebbesson L."/>
            <person name="Teles M."/>
            <person name="MacKenzie S."/>
            <person name="Amaro C."/>
        </authorList>
    </citation>
    <scope>NUCLEOTIDE SEQUENCE</scope>
</reference>
<name>A0A0E9THU0_ANGAN</name>
<dbReference type="AlphaFoldDB" id="A0A0E9THU0"/>
<evidence type="ECO:0000313" key="1">
    <source>
        <dbReference type="EMBL" id="JAH52480.1"/>
    </source>
</evidence>
<proteinExistence type="predicted"/>